<dbReference type="RefSeq" id="WP_062500352.1">
    <property type="nucleotide sequence ID" value="NZ_MXAN01000069.1"/>
</dbReference>
<evidence type="ECO:0000313" key="8">
    <source>
        <dbReference type="Proteomes" id="UP000191025"/>
    </source>
</evidence>
<name>A0A1V4GSA4_MORLA</name>
<dbReference type="PROSITE" id="PS51352">
    <property type="entry name" value="THIOREDOXIN_2"/>
    <property type="match status" value="1"/>
</dbReference>
<dbReference type="Pfam" id="PF00255">
    <property type="entry name" value="GSHPx"/>
    <property type="match status" value="1"/>
</dbReference>
<dbReference type="InterPro" id="IPR013766">
    <property type="entry name" value="Thioredoxin_domain"/>
</dbReference>
<sequence length="180" mass="20404">MSIHDFLVTGIHGKEIQLSDFRGKTLLIVNTATQCSLTPQYDELEALYQKYKDKGLVILDFPSNEFGQAVEDNEEIAKFLAEHYQVSFPVFAKIDINGSNTHPLYRHLKSQDKDEIGNSRYEVLLEVIAEINQTRTGDDIKWNFTKFLVDADGNVVARFAPTIGAKEMEHIIQQELVDAA</sequence>
<evidence type="ECO:0000259" key="6">
    <source>
        <dbReference type="PROSITE" id="PS51352"/>
    </source>
</evidence>
<keyword evidence="2 5" id="KW-0575">Peroxidase</keyword>
<dbReference type="PIRSF" id="PIRSF000303">
    <property type="entry name" value="Glutathion_perox"/>
    <property type="match status" value="1"/>
</dbReference>
<proteinExistence type="inferred from homology"/>
<organism evidence="7 8">
    <name type="scientific">Moraxella lacunata</name>
    <dbReference type="NCBI Taxonomy" id="477"/>
    <lineage>
        <taxon>Bacteria</taxon>
        <taxon>Pseudomonadati</taxon>
        <taxon>Pseudomonadota</taxon>
        <taxon>Gammaproteobacteria</taxon>
        <taxon>Moraxellales</taxon>
        <taxon>Moraxellaceae</taxon>
        <taxon>Moraxella</taxon>
    </lineage>
</organism>
<evidence type="ECO:0000256" key="3">
    <source>
        <dbReference type="ARBA" id="ARBA00023002"/>
    </source>
</evidence>
<evidence type="ECO:0000256" key="1">
    <source>
        <dbReference type="ARBA" id="ARBA00006926"/>
    </source>
</evidence>
<protein>
    <recommendedName>
        <fullName evidence="5">Glutathione peroxidase</fullName>
    </recommendedName>
</protein>
<dbReference type="GO" id="GO:0034599">
    <property type="term" value="P:cellular response to oxidative stress"/>
    <property type="evidence" value="ECO:0007669"/>
    <property type="project" value="TreeGrafter"/>
</dbReference>
<dbReference type="AlphaFoldDB" id="A0A1V4GSA4"/>
<dbReference type="InterPro" id="IPR000889">
    <property type="entry name" value="Glutathione_peroxidase"/>
</dbReference>
<dbReference type="FunFam" id="3.40.30.10:FF:000010">
    <property type="entry name" value="Glutathione peroxidase"/>
    <property type="match status" value="1"/>
</dbReference>
<dbReference type="PANTHER" id="PTHR11592">
    <property type="entry name" value="GLUTATHIONE PEROXIDASE"/>
    <property type="match status" value="1"/>
</dbReference>
<reference evidence="8" key="1">
    <citation type="submission" date="2017-03" db="EMBL/GenBank/DDBJ databases">
        <title>Draft genome sequence of Moraxella equi CCUG 4950T type strain.</title>
        <authorList>
            <person name="Salva-Serra F."/>
            <person name="Engstrom-Jakobsson H."/>
            <person name="Thorell K."/>
            <person name="Jaen-Luchoro D."/>
            <person name="Gonzales-Siles L."/>
            <person name="Karlsson R."/>
            <person name="Yazdan S."/>
            <person name="Boulund F."/>
            <person name="Johnning A."/>
            <person name="Engstrand L."/>
            <person name="Kristiansson E."/>
            <person name="Moore E."/>
        </authorList>
    </citation>
    <scope>NUCLEOTIDE SEQUENCE [LARGE SCALE GENOMIC DNA]</scope>
    <source>
        <strain evidence="8">CCUG 4441</strain>
    </source>
</reference>
<evidence type="ECO:0000256" key="5">
    <source>
        <dbReference type="RuleBase" id="RU000499"/>
    </source>
</evidence>
<dbReference type="Gene3D" id="3.40.30.10">
    <property type="entry name" value="Glutaredoxin"/>
    <property type="match status" value="1"/>
</dbReference>
<dbReference type="CDD" id="cd00340">
    <property type="entry name" value="GSH_Peroxidase"/>
    <property type="match status" value="1"/>
</dbReference>
<comment type="similarity">
    <text evidence="1 5">Belongs to the glutathione peroxidase family.</text>
</comment>
<dbReference type="InterPro" id="IPR036249">
    <property type="entry name" value="Thioredoxin-like_sf"/>
</dbReference>
<dbReference type="SUPFAM" id="SSF52833">
    <property type="entry name" value="Thioredoxin-like"/>
    <property type="match status" value="1"/>
</dbReference>
<evidence type="ECO:0000313" key="7">
    <source>
        <dbReference type="EMBL" id="OPH35310.1"/>
    </source>
</evidence>
<accession>A0A1V4GSA4</accession>
<feature type="active site" evidence="4">
    <location>
        <position position="35"/>
    </location>
</feature>
<evidence type="ECO:0000256" key="2">
    <source>
        <dbReference type="ARBA" id="ARBA00022559"/>
    </source>
</evidence>
<gene>
    <name evidence="7" type="ORF">B5J94_09920</name>
</gene>
<dbReference type="PANTHER" id="PTHR11592:SF78">
    <property type="entry name" value="GLUTATHIONE PEROXIDASE"/>
    <property type="match status" value="1"/>
</dbReference>
<feature type="domain" description="Thioredoxin" evidence="6">
    <location>
        <begin position="1"/>
        <end position="180"/>
    </location>
</feature>
<dbReference type="EMBL" id="MXAN01000069">
    <property type="protein sequence ID" value="OPH35310.1"/>
    <property type="molecule type" value="Genomic_DNA"/>
</dbReference>
<dbReference type="PROSITE" id="PS51355">
    <property type="entry name" value="GLUTATHIONE_PEROXID_3"/>
    <property type="match status" value="1"/>
</dbReference>
<dbReference type="Proteomes" id="UP000191025">
    <property type="component" value="Unassembled WGS sequence"/>
</dbReference>
<dbReference type="PRINTS" id="PR01011">
    <property type="entry name" value="GLUTPROXDASE"/>
</dbReference>
<evidence type="ECO:0000256" key="4">
    <source>
        <dbReference type="PIRSR" id="PIRSR000303-1"/>
    </source>
</evidence>
<dbReference type="GO" id="GO:0004601">
    <property type="term" value="F:peroxidase activity"/>
    <property type="evidence" value="ECO:0007669"/>
    <property type="project" value="UniProtKB-KW"/>
</dbReference>
<comment type="caution">
    <text evidence="7">The sequence shown here is derived from an EMBL/GenBank/DDBJ whole genome shotgun (WGS) entry which is preliminary data.</text>
</comment>
<keyword evidence="3 5" id="KW-0560">Oxidoreductase</keyword>